<keyword evidence="2" id="KW-1185">Reference proteome</keyword>
<name>A0ABR2ZAX2_9AGAR</name>
<comment type="caution">
    <text evidence="1">The sequence shown here is derived from an EMBL/GenBank/DDBJ whole genome shotgun (WGS) entry which is preliminary data.</text>
</comment>
<accession>A0ABR2ZAX2</accession>
<dbReference type="EMBL" id="JBBXMP010000477">
    <property type="protein sequence ID" value="KAL0057627.1"/>
    <property type="molecule type" value="Genomic_DNA"/>
</dbReference>
<evidence type="ECO:0000313" key="2">
    <source>
        <dbReference type="Proteomes" id="UP001437256"/>
    </source>
</evidence>
<reference evidence="1 2" key="1">
    <citation type="submission" date="2024-05" db="EMBL/GenBank/DDBJ databases">
        <title>A draft genome resource for the thread blight pathogen Marasmius tenuissimus strain MS-2.</title>
        <authorList>
            <person name="Yulfo-Soto G.E."/>
            <person name="Baruah I.K."/>
            <person name="Amoako-Attah I."/>
            <person name="Bukari Y."/>
            <person name="Meinhardt L.W."/>
            <person name="Bailey B.A."/>
            <person name="Cohen S.P."/>
        </authorList>
    </citation>
    <scope>NUCLEOTIDE SEQUENCE [LARGE SCALE GENOMIC DNA]</scope>
    <source>
        <strain evidence="1 2">MS-2</strain>
    </source>
</reference>
<dbReference type="Proteomes" id="UP001437256">
    <property type="component" value="Unassembled WGS sequence"/>
</dbReference>
<dbReference type="PANTHER" id="PTHR37331:SF1">
    <property type="entry name" value="YALI0F11671P"/>
    <property type="match status" value="1"/>
</dbReference>
<gene>
    <name evidence="1" type="ORF">AAF712_015728</name>
</gene>
<protein>
    <submittedName>
        <fullName evidence="1">Uncharacterized protein</fullName>
    </submittedName>
</protein>
<sequence>MHIHDDRNVPALGRIGDVDDIIASVLVEEGKILADTYQTMPAYRLVTADGVTQLTPGLADKLKGVLTERARLEREGQH</sequence>
<proteinExistence type="predicted"/>
<evidence type="ECO:0000313" key="1">
    <source>
        <dbReference type="EMBL" id="KAL0057627.1"/>
    </source>
</evidence>
<organism evidence="1 2">
    <name type="scientific">Marasmius tenuissimus</name>
    <dbReference type="NCBI Taxonomy" id="585030"/>
    <lineage>
        <taxon>Eukaryota</taxon>
        <taxon>Fungi</taxon>
        <taxon>Dikarya</taxon>
        <taxon>Basidiomycota</taxon>
        <taxon>Agaricomycotina</taxon>
        <taxon>Agaricomycetes</taxon>
        <taxon>Agaricomycetidae</taxon>
        <taxon>Agaricales</taxon>
        <taxon>Marasmiineae</taxon>
        <taxon>Marasmiaceae</taxon>
        <taxon>Marasmius</taxon>
    </lineage>
</organism>
<dbReference type="PANTHER" id="PTHR37331">
    <property type="entry name" value="YALI0F11671P"/>
    <property type="match status" value="1"/>
</dbReference>